<proteinExistence type="predicted"/>
<protein>
    <submittedName>
        <fullName evidence="1">GH3 family</fullName>
    </submittedName>
</protein>
<dbReference type="STRING" id="35608.A0A2U1QFC4"/>
<dbReference type="EMBL" id="PKPP01000164">
    <property type="protein sequence ID" value="PWA96711.1"/>
    <property type="molecule type" value="Genomic_DNA"/>
</dbReference>
<gene>
    <name evidence="1" type="ORF">CTI12_AA036340</name>
</gene>
<name>A0A2U1QFC4_ARTAN</name>
<dbReference type="InterPro" id="IPR004993">
    <property type="entry name" value="GH3"/>
</dbReference>
<dbReference type="Proteomes" id="UP000245207">
    <property type="component" value="Unassembled WGS sequence"/>
</dbReference>
<organism evidence="1 2">
    <name type="scientific">Artemisia annua</name>
    <name type="common">Sweet wormwood</name>
    <dbReference type="NCBI Taxonomy" id="35608"/>
    <lineage>
        <taxon>Eukaryota</taxon>
        <taxon>Viridiplantae</taxon>
        <taxon>Streptophyta</taxon>
        <taxon>Embryophyta</taxon>
        <taxon>Tracheophyta</taxon>
        <taxon>Spermatophyta</taxon>
        <taxon>Magnoliopsida</taxon>
        <taxon>eudicotyledons</taxon>
        <taxon>Gunneridae</taxon>
        <taxon>Pentapetalae</taxon>
        <taxon>asterids</taxon>
        <taxon>campanulids</taxon>
        <taxon>Asterales</taxon>
        <taxon>Asteraceae</taxon>
        <taxon>Asteroideae</taxon>
        <taxon>Anthemideae</taxon>
        <taxon>Artemisiinae</taxon>
        <taxon>Artemisia</taxon>
    </lineage>
</organism>
<dbReference type="PANTHER" id="PTHR31901:SF7">
    <property type="entry name" value="INDOLE-3-ACETIC ACID-AMIDO SYNTHETASE GH3.2-RELATED"/>
    <property type="match status" value="1"/>
</dbReference>
<accession>A0A2U1QFC4</accession>
<evidence type="ECO:0000313" key="2">
    <source>
        <dbReference type="Proteomes" id="UP000245207"/>
    </source>
</evidence>
<dbReference type="OrthoDB" id="1915431at2759"/>
<dbReference type="Pfam" id="PF03321">
    <property type="entry name" value="GH3"/>
    <property type="match status" value="1"/>
</dbReference>
<sequence>MTKNCDLVQQNVLSEILSQNADTEYLQQWGLNGATGHETFKSKVPVVGYEDLQPYIQRIANGDRSKILSSHPISKFLTKLIFNFYVKCSTEDDVRLGTLALRNSVVRPSQPIWTSVVSTVRPSLEIGRSLSKVPIGWKYNR</sequence>
<keyword evidence="2" id="KW-1185">Reference proteome</keyword>
<dbReference type="PANTHER" id="PTHR31901">
    <property type="entry name" value="GH3 DOMAIN-CONTAINING PROTEIN"/>
    <property type="match status" value="1"/>
</dbReference>
<dbReference type="GO" id="GO:0016881">
    <property type="term" value="F:acid-amino acid ligase activity"/>
    <property type="evidence" value="ECO:0007669"/>
    <property type="project" value="TreeGrafter"/>
</dbReference>
<evidence type="ECO:0000313" key="1">
    <source>
        <dbReference type="EMBL" id="PWA96711.1"/>
    </source>
</evidence>
<dbReference type="GO" id="GO:0005737">
    <property type="term" value="C:cytoplasm"/>
    <property type="evidence" value="ECO:0007669"/>
    <property type="project" value="TreeGrafter"/>
</dbReference>
<comment type="caution">
    <text evidence="1">The sequence shown here is derived from an EMBL/GenBank/DDBJ whole genome shotgun (WGS) entry which is preliminary data.</text>
</comment>
<reference evidence="1 2" key="1">
    <citation type="journal article" date="2018" name="Mol. Plant">
        <title>The genome of Artemisia annua provides insight into the evolution of Asteraceae family and artemisinin biosynthesis.</title>
        <authorList>
            <person name="Shen Q."/>
            <person name="Zhang L."/>
            <person name="Liao Z."/>
            <person name="Wang S."/>
            <person name="Yan T."/>
            <person name="Shi P."/>
            <person name="Liu M."/>
            <person name="Fu X."/>
            <person name="Pan Q."/>
            <person name="Wang Y."/>
            <person name="Lv Z."/>
            <person name="Lu X."/>
            <person name="Zhang F."/>
            <person name="Jiang W."/>
            <person name="Ma Y."/>
            <person name="Chen M."/>
            <person name="Hao X."/>
            <person name="Li L."/>
            <person name="Tang Y."/>
            <person name="Lv G."/>
            <person name="Zhou Y."/>
            <person name="Sun X."/>
            <person name="Brodelius P.E."/>
            <person name="Rose J.K.C."/>
            <person name="Tang K."/>
        </authorList>
    </citation>
    <scope>NUCLEOTIDE SEQUENCE [LARGE SCALE GENOMIC DNA]</scope>
    <source>
        <strain evidence="2">cv. Huhao1</strain>
        <tissue evidence="1">Leaf</tissue>
    </source>
</reference>
<dbReference type="AlphaFoldDB" id="A0A2U1QFC4"/>